<proteinExistence type="predicted"/>
<sequence length="494" mass="54693">MSIPFISAEEAASYVNNGDNVALSGFTASGTPKLVPKAIAERARSFHAKGEPFKINLYTGASTNEFVDGELTTANAIGKRAPYQGTKVTRESLNRGDIDFYDPHLSHMSQDIRYGFIGDIDVAIVEVTEMNPSGEVILGAGLGMTPTIVQLAKKVIIEYCSYYRTSFRGFHDNYVPLDPPHRREIPIYKPSDRIGSTVLQIDPKKIIGVVPSNESESVKSFTQLNDTTRAIGRNVAAFLAAEMRAGRIPKEFLPIQSGVGNVANAALYGLNENDDIPRFEMFTEVVQDAVTDLMENGKCSFASTCALAFSDETMLHFMDNINFYRDKLLMRPGEISNHPEIVRRLGLIAMNTALECDIYGNVNSTHVNGTYMMNGIGGSGDFCRNAYLSIFLCPSIQKGGALSAIVPMVTHVDHTDHSVRVIVTEQGVADLRNKAPMERARTIIENCVHPDYRPILRDYLKIARRGHFHHNLEAAFALHRTFQELGDMRLTKFC</sequence>
<reference evidence="1" key="1">
    <citation type="submission" date="2019-04" db="EMBL/GenBank/DDBJ databases">
        <title>Microbes associate with the intestines of laboratory mice.</title>
        <authorList>
            <person name="Navarre W."/>
            <person name="Wong E."/>
            <person name="Huang K."/>
            <person name="Tropini C."/>
            <person name="Ng K."/>
            <person name="Yu B."/>
        </authorList>
    </citation>
    <scope>NUCLEOTIDE SEQUENCE</scope>
    <source>
        <strain evidence="1">NM04_E33</strain>
    </source>
</reference>
<evidence type="ECO:0000313" key="1">
    <source>
        <dbReference type="EMBL" id="TGY79606.1"/>
    </source>
</evidence>
<keyword evidence="2" id="KW-1185">Reference proteome</keyword>
<keyword evidence="1" id="KW-0808">Transferase</keyword>
<organism evidence="1 2">
    <name type="scientific">Lepagella muris</name>
    <dbReference type="NCBI Taxonomy" id="3032870"/>
    <lineage>
        <taxon>Bacteria</taxon>
        <taxon>Pseudomonadati</taxon>
        <taxon>Bacteroidota</taxon>
        <taxon>Bacteroidia</taxon>
        <taxon>Bacteroidales</taxon>
        <taxon>Muribaculaceae</taxon>
        <taxon>Lepagella</taxon>
    </lineage>
</organism>
<gene>
    <name evidence="1" type="ORF">E5331_06245</name>
</gene>
<comment type="caution">
    <text evidence="1">The sequence shown here is derived from an EMBL/GenBank/DDBJ whole genome shotgun (WGS) entry which is preliminary data.</text>
</comment>
<dbReference type="EMBL" id="SRYB01000006">
    <property type="protein sequence ID" value="TGY79606.1"/>
    <property type="molecule type" value="Genomic_DNA"/>
</dbReference>
<evidence type="ECO:0000313" key="2">
    <source>
        <dbReference type="Proteomes" id="UP000306319"/>
    </source>
</evidence>
<accession>A0AC61RL71</accession>
<name>A0AC61RL71_9BACT</name>
<dbReference type="Proteomes" id="UP000306319">
    <property type="component" value="Unassembled WGS sequence"/>
</dbReference>
<protein>
    <submittedName>
        <fullName evidence="1">Succinate CoA transferase</fullName>
    </submittedName>
</protein>